<evidence type="ECO:0000313" key="3">
    <source>
        <dbReference type="EMBL" id="KYG01425.1"/>
    </source>
</evidence>
<feature type="compositionally biased region" description="Basic and acidic residues" evidence="1">
    <location>
        <begin position="16"/>
        <end position="47"/>
    </location>
</feature>
<proteinExistence type="predicted"/>
<reference evidence="4 5" key="1">
    <citation type="submission" date="2014-02" db="EMBL/GenBank/DDBJ databases">
        <title>The small core and large imbalanced accessory genome model reveals a collaborative survival strategy of Sorangium cellulosum strains in nature.</title>
        <authorList>
            <person name="Han K."/>
            <person name="Peng R."/>
            <person name="Blom J."/>
            <person name="Li Y.-Z."/>
        </authorList>
    </citation>
    <scope>NUCLEOTIDE SEQUENCE [LARGE SCALE GENOMIC DNA]</scope>
    <source>
        <strain evidence="3 4">So0007-03</strain>
        <strain evidence="2 5">So0157-18</strain>
    </source>
</reference>
<evidence type="ECO:0000313" key="5">
    <source>
        <dbReference type="Proteomes" id="UP000075604"/>
    </source>
</evidence>
<feature type="region of interest" description="Disordered" evidence="1">
    <location>
        <begin position="1"/>
        <end position="47"/>
    </location>
</feature>
<evidence type="ECO:0000313" key="4">
    <source>
        <dbReference type="Proteomes" id="UP000075502"/>
    </source>
</evidence>
<name>A0A150Q507_SORCE</name>
<evidence type="ECO:0000313" key="2">
    <source>
        <dbReference type="EMBL" id="KYF63024.1"/>
    </source>
</evidence>
<gene>
    <name evidence="2" type="ORF">BE04_10455</name>
    <name evidence="3" type="ORF">BE21_06120</name>
</gene>
<dbReference type="Proteomes" id="UP000075604">
    <property type="component" value="Unassembled WGS sequence"/>
</dbReference>
<dbReference type="EMBL" id="JEME01003286">
    <property type="protein sequence ID" value="KYG01425.1"/>
    <property type="molecule type" value="Genomic_DNA"/>
</dbReference>
<evidence type="ECO:0000256" key="1">
    <source>
        <dbReference type="SAM" id="MobiDB-lite"/>
    </source>
</evidence>
<comment type="caution">
    <text evidence="2">The sequence shown here is derived from an EMBL/GenBank/DDBJ whole genome shotgun (WGS) entry which is preliminary data.</text>
</comment>
<dbReference type="EMBL" id="JELX01000656">
    <property type="protein sequence ID" value="KYF63024.1"/>
    <property type="molecule type" value="Genomic_DNA"/>
</dbReference>
<accession>A0A150Q507</accession>
<organism evidence="2 5">
    <name type="scientific">Sorangium cellulosum</name>
    <name type="common">Polyangium cellulosum</name>
    <dbReference type="NCBI Taxonomy" id="56"/>
    <lineage>
        <taxon>Bacteria</taxon>
        <taxon>Pseudomonadati</taxon>
        <taxon>Myxococcota</taxon>
        <taxon>Polyangia</taxon>
        <taxon>Polyangiales</taxon>
        <taxon>Polyangiaceae</taxon>
        <taxon>Sorangium</taxon>
    </lineage>
</organism>
<dbReference type="AlphaFoldDB" id="A0A150Q507"/>
<dbReference type="Proteomes" id="UP000075502">
    <property type="component" value="Unassembled WGS sequence"/>
</dbReference>
<feature type="region of interest" description="Disordered" evidence="1">
    <location>
        <begin position="100"/>
        <end position="124"/>
    </location>
</feature>
<feature type="compositionally biased region" description="Polar residues" evidence="1">
    <location>
        <begin position="1"/>
        <end position="14"/>
    </location>
</feature>
<protein>
    <submittedName>
        <fullName evidence="2">Uncharacterized protein</fullName>
    </submittedName>
</protein>
<sequence length="124" mass="13520">MQTKQDGSQRATSRSHGKDFVEAARKSATRTDDRDAFIPDPKDGPPRVVDEFAEQIAEQYLASATSGKGDITEDYEDAVDPEEIGGPFIITTAEQEIGYSRDSMNPDDAEVEPFPLVNRSPLGG</sequence>